<dbReference type="Pfam" id="PF03108">
    <property type="entry name" value="DBD_Tnp_Mut"/>
    <property type="match status" value="1"/>
</dbReference>
<dbReference type="Proteomes" id="UP000289738">
    <property type="component" value="Chromosome B03"/>
</dbReference>
<sequence>MPSQTSPLIASSPANPSRPPKTPKQIKLTSPNNPTKVVSSDSYESAKDSIFKPNLDEDNSFDLDTGEKNVNSESRNRVNKNQIKKILTNVGPLSKEKEKILFEDDAFLQEVSDEEVDLSFIGSFAEGVEYGVDPGADSNGANLWHSEEMKTPPNSEDELEEDNDSDDVCPVFREDARFGELHLEIEAVREYTIQEGRCIRLAKNDNIRCKTVCKVKGCPLVVYASRDHEDTCWHIKTFNDDHTCPREDKNKAANRN</sequence>
<gene>
    <name evidence="3" type="ORF">Ahy_B03g064522</name>
</gene>
<feature type="compositionally biased region" description="Acidic residues" evidence="1">
    <location>
        <begin position="155"/>
        <end position="166"/>
    </location>
</feature>
<accession>A0A444ZZQ9</accession>
<reference evidence="3 4" key="1">
    <citation type="submission" date="2019-01" db="EMBL/GenBank/DDBJ databases">
        <title>Sequencing of cultivated peanut Arachis hypogaea provides insights into genome evolution and oil improvement.</title>
        <authorList>
            <person name="Chen X."/>
        </authorList>
    </citation>
    <scope>NUCLEOTIDE SEQUENCE [LARGE SCALE GENOMIC DNA]</scope>
    <source>
        <strain evidence="4">cv. Fuhuasheng</strain>
        <tissue evidence="3">Leaves</tissue>
    </source>
</reference>
<proteinExistence type="predicted"/>
<evidence type="ECO:0000313" key="4">
    <source>
        <dbReference type="Proteomes" id="UP000289738"/>
    </source>
</evidence>
<dbReference type="AlphaFoldDB" id="A0A444ZZQ9"/>
<evidence type="ECO:0000259" key="2">
    <source>
        <dbReference type="Pfam" id="PF03108"/>
    </source>
</evidence>
<dbReference type="InterPro" id="IPR004332">
    <property type="entry name" value="Transposase_MuDR"/>
</dbReference>
<keyword evidence="4" id="KW-1185">Reference proteome</keyword>
<name>A0A444ZZQ9_ARAHY</name>
<organism evidence="3 4">
    <name type="scientific">Arachis hypogaea</name>
    <name type="common">Peanut</name>
    <dbReference type="NCBI Taxonomy" id="3818"/>
    <lineage>
        <taxon>Eukaryota</taxon>
        <taxon>Viridiplantae</taxon>
        <taxon>Streptophyta</taxon>
        <taxon>Embryophyta</taxon>
        <taxon>Tracheophyta</taxon>
        <taxon>Spermatophyta</taxon>
        <taxon>Magnoliopsida</taxon>
        <taxon>eudicotyledons</taxon>
        <taxon>Gunneridae</taxon>
        <taxon>Pentapetalae</taxon>
        <taxon>rosids</taxon>
        <taxon>fabids</taxon>
        <taxon>Fabales</taxon>
        <taxon>Fabaceae</taxon>
        <taxon>Papilionoideae</taxon>
        <taxon>50 kb inversion clade</taxon>
        <taxon>dalbergioids sensu lato</taxon>
        <taxon>Dalbergieae</taxon>
        <taxon>Pterocarpus clade</taxon>
        <taxon>Arachis</taxon>
    </lineage>
</organism>
<comment type="caution">
    <text evidence="3">The sequence shown here is derived from an EMBL/GenBank/DDBJ whole genome shotgun (WGS) entry which is preliminary data.</text>
</comment>
<feature type="region of interest" description="Disordered" evidence="1">
    <location>
        <begin position="135"/>
        <end position="166"/>
    </location>
</feature>
<feature type="domain" description="Transposase MuDR plant" evidence="2">
    <location>
        <begin position="186"/>
        <end position="232"/>
    </location>
</feature>
<evidence type="ECO:0000256" key="1">
    <source>
        <dbReference type="SAM" id="MobiDB-lite"/>
    </source>
</evidence>
<feature type="compositionally biased region" description="Polar residues" evidence="1">
    <location>
        <begin position="1"/>
        <end position="15"/>
    </location>
</feature>
<protein>
    <recommendedName>
        <fullName evidence="2">Transposase MuDR plant domain-containing protein</fullName>
    </recommendedName>
</protein>
<dbReference type="EMBL" id="SDMP01000013">
    <property type="protein sequence ID" value="RYR19654.1"/>
    <property type="molecule type" value="Genomic_DNA"/>
</dbReference>
<feature type="region of interest" description="Disordered" evidence="1">
    <location>
        <begin position="1"/>
        <end position="76"/>
    </location>
</feature>
<feature type="compositionally biased region" description="Polar residues" evidence="1">
    <location>
        <begin position="27"/>
        <end position="43"/>
    </location>
</feature>
<evidence type="ECO:0000313" key="3">
    <source>
        <dbReference type="EMBL" id="RYR19654.1"/>
    </source>
</evidence>